<accession>A0ABQ9Y5Y7</accession>
<evidence type="ECO:0000256" key="1">
    <source>
        <dbReference type="ARBA" id="ARBA00004370"/>
    </source>
</evidence>
<keyword evidence="4 5" id="KW-0472">Membrane</keyword>
<protein>
    <submittedName>
        <fullName evidence="6">Uncharacterized protein</fullName>
    </submittedName>
</protein>
<evidence type="ECO:0000256" key="4">
    <source>
        <dbReference type="ARBA" id="ARBA00023136"/>
    </source>
</evidence>
<gene>
    <name evidence="6" type="ORF">BLNAU_5957</name>
</gene>
<proteinExistence type="predicted"/>
<evidence type="ECO:0000313" key="6">
    <source>
        <dbReference type="EMBL" id="KAK2959162.1"/>
    </source>
</evidence>
<name>A0ABQ9Y5Y7_9EUKA</name>
<keyword evidence="7" id="KW-1185">Reference proteome</keyword>
<feature type="transmembrane region" description="Helical" evidence="5">
    <location>
        <begin position="70"/>
        <end position="87"/>
    </location>
</feature>
<dbReference type="Proteomes" id="UP001281761">
    <property type="component" value="Unassembled WGS sequence"/>
</dbReference>
<evidence type="ECO:0000256" key="5">
    <source>
        <dbReference type="SAM" id="Phobius"/>
    </source>
</evidence>
<organism evidence="6 7">
    <name type="scientific">Blattamonas nauphoetae</name>
    <dbReference type="NCBI Taxonomy" id="2049346"/>
    <lineage>
        <taxon>Eukaryota</taxon>
        <taxon>Metamonada</taxon>
        <taxon>Preaxostyla</taxon>
        <taxon>Oxymonadida</taxon>
        <taxon>Blattamonas</taxon>
    </lineage>
</organism>
<reference evidence="6 7" key="1">
    <citation type="journal article" date="2022" name="bioRxiv">
        <title>Genomics of Preaxostyla Flagellates Illuminates Evolutionary Transitions and the Path Towards Mitochondrial Loss.</title>
        <authorList>
            <person name="Novak L.V.F."/>
            <person name="Treitli S.C."/>
            <person name="Pyrih J."/>
            <person name="Halakuc P."/>
            <person name="Pipaliya S.V."/>
            <person name="Vacek V."/>
            <person name="Brzon O."/>
            <person name="Soukal P."/>
            <person name="Eme L."/>
            <person name="Dacks J.B."/>
            <person name="Karnkowska A."/>
            <person name="Elias M."/>
            <person name="Hampl V."/>
        </authorList>
    </citation>
    <scope>NUCLEOTIDE SEQUENCE [LARGE SCALE GENOMIC DNA]</scope>
    <source>
        <strain evidence="6">NAU3</strain>
        <tissue evidence="6">Gut</tissue>
    </source>
</reference>
<evidence type="ECO:0000256" key="3">
    <source>
        <dbReference type="ARBA" id="ARBA00022989"/>
    </source>
</evidence>
<dbReference type="Pfam" id="PF03669">
    <property type="entry name" value="ASTER"/>
    <property type="match status" value="1"/>
</dbReference>
<dbReference type="EMBL" id="JARBJD010000032">
    <property type="protein sequence ID" value="KAK2959162.1"/>
    <property type="molecule type" value="Genomic_DNA"/>
</dbReference>
<comment type="subcellular location">
    <subcellularLocation>
        <location evidence="1">Membrane</location>
    </subcellularLocation>
</comment>
<comment type="caution">
    <text evidence="6">The sequence shown here is derived from an EMBL/GenBank/DDBJ whole genome shotgun (WGS) entry which is preliminary data.</text>
</comment>
<keyword evidence="3 5" id="KW-1133">Transmembrane helix</keyword>
<evidence type="ECO:0000313" key="7">
    <source>
        <dbReference type="Proteomes" id="UP001281761"/>
    </source>
</evidence>
<keyword evidence="2 5" id="KW-0812">Transmembrane</keyword>
<dbReference type="InterPro" id="IPR005351">
    <property type="entry name" value="ASTER"/>
</dbReference>
<sequence length="99" mass="11033">MTSPKRPNKAVSYVPSDIPEKYSFFTMGGVIFSMIGVTTRNPLFCWCGVIFSLHSFVTRDFTGDKPDTDWLTGLLMGVVGLLFLYFTNRGQAPFPPRGS</sequence>
<evidence type="ECO:0000256" key="2">
    <source>
        <dbReference type="ARBA" id="ARBA00022692"/>
    </source>
</evidence>